<dbReference type="KEGG" id="saf:SULAZ_0863"/>
<dbReference type="PIRSF" id="PIRSF005054">
    <property type="entry name" value="PF1131"/>
    <property type="match status" value="1"/>
</dbReference>
<sequence>MRIKIKLTTDKDYVILPIHHNHIIQSMLYNSLPKEVAKFLHDVGFFYHKRQFKLFTFSKIQSQHYNIAKEKSQTKHIEYKIPISLYISSAIGDFTKSWGETFLKNEEVILGKNTLYLESIEVLPNPDLKEEFKIKTLSPITVYKTFENGKKYYRYYSPSEQEFKQLLKENLRKKYQLITNKEINDFPFDIEPITTKKVLIKYKNFPIEAYEGVFKIKTNPELFKVVFDAGLGAKNSQGFGMIEVLKNG</sequence>
<accession>C1DUQ5</accession>
<evidence type="ECO:0000259" key="7">
    <source>
        <dbReference type="Pfam" id="PF01881"/>
    </source>
</evidence>
<dbReference type="Proteomes" id="UP000001369">
    <property type="component" value="Chromosome"/>
</dbReference>
<organism evidence="8 9">
    <name type="scientific">Sulfurihydrogenibium azorense (strain DSM 15241 / OCM 825 / Az-Fu1)</name>
    <dbReference type="NCBI Taxonomy" id="204536"/>
    <lineage>
        <taxon>Bacteria</taxon>
        <taxon>Pseudomonadati</taxon>
        <taxon>Aquificota</taxon>
        <taxon>Aquificia</taxon>
        <taxon>Aquificales</taxon>
        <taxon>Hydrogenothermaceae</taxon>
        <taxon>Sulfurihydrogenibium</taxon>
    </lineage>
</organism>
<dbReference type="Gene3D" id="3.30.70.1900">
    <property type="match status" value="1"/>
</dbReference>
<feature type="site" description="Transition state stabilizer" evidence="5">
    <location>
        <position position="53"/>
    </location>
</feature>
<dbReference type="PANTHER" id="PTHR36984:SF1">
    <property type="entry name" value="CRISPR-ASSOCIATED ENDORIBONUCLEASE CAS6 1"/>
    <property type="match status" value="1"/>
</dbReference>
<comment type="similarity">
    <text evidence="1 4">Belongs to the CRISPR-associated protein Cas6/Cse3/CasE family.</text>
</comment>
<evidence type="ECO:0000256" key="4">
    <source>
        <dbReference type="PIRNR" id="PIRNR005054"/>
    </source>
</evidence>
<dbReference type="RefSeq" id="WP_012673859.1">
    <property type="nucleotide sequence ID" value="NC_012438.1"/>
</dbReference>
<dbReference type="GO" id="GO:0003723">
    <property type="term" value="F:RNA binding"/>
    <property type="evidence" value="ECO:0007669"/>
    <property type="project" value="UniProtKB-KW"/>
</dbReference>
<dbReference type="CDD" id="cd21140">
    <property type="entry name" value="Cas6_I-like"/>
    <property type="match status" value="1"/>
</dbReference>
<dbReference type="PANTHER" id="PTHR36984">
    <property type="entry name" value="CRISPR-ASSOCIATED ENDORIBONUCLEASE CAS6 1"/>
    <property type="match status" value="1"/>
</dbReference>
<feature type="active site" description="Proton donor" evidence="6">
    <location>
        <position position="41"/>
    </location>
</feature>
<dbReference type="InterPro" id="IPR049435">
    <property type="entry name" value="Cas_Cas6_C"/>
</dbReference>
<protein>
    <recommendedName>
        <fullName evidence="4">CRISPR-associated endoribonuclease</fullName>
    </recommendedName>
</protein>
<evidence type="ECO:0000256" key="2">
    <source>
        <dbReference type="ARBA" id="ARBA00022884"/>
    </source>
</evidence>
<evidence type="ECO:0000256" key="1">
    <source>
        <dbReference type="ARBA" id="ARBA00005937"/>
    </source>
</evidence>
<keyword evidence="2" id="KW-0694">RNA-binding</keyword>
<evidence type="ECO:0000313" key="8">
    <source>
        <dbReference type="EMBL" id="ACN98535.1"/>
    </source>
</evidence>
<proteinExistence type="inferred from homology"/>
<feature type="domain" description="CRISPR associated protein Cas6 C-terminal" evidence="7">
    <location>
        <begin position="125"/>
        <end position="244"/>
    </location>
</feature>
<dbReference type="eggNOG" id="COG1583">
    <property type="taxonomic scope" value="Bacteria"/>
</dbReference>
<keyword evidence="3" id="KW-0051">Antiviral defense</keyword>
<dbReference type="AlphaFoldDB" id="C1DUQ5"/>
<gene>
    <name evidence="8" type="primary">cas_3</name>
    <name evidence="8" type="ordered locus">SULAZ_0863</name>
</gene>
<keyword evidence="9" id="KW-1185">Reference proteome</keyword>
<dbReference type="HOGENOM" id="CLU_089858_2_0_0"/>
<comment type="function">
    <text evidence="4">CRISPR (clustered regularly interspaced short palindromic repeat), is an adaptive immune system that provides protection against mobile genetic elements (viruses, transposable elements and conjugative plasmids). CRISPR clusters contain sequences complementary to antecedent mobile elements and target invading nucleic acids. CRISPR clusters are transcribed and processed into CRISPR RNA (crRNA).</text>
</comment>
<reference evidence="8 9" key="1">
    <citation type="journal article" date="2009" name="J. Bacteriol.">
        <title>Complete and draft genome sequences of six members of the Aquificales.</title>
        <authorList>
            <person name="Reysenbach A.L."/>
            <person name="Hamamura N."/>
            <person name="Podar M."/>
            <person name="Griffiths E."/>
            <person name="Ferreira S."/>
            <person name="Hochstein R."/>
            <person name="Heidelberg J."/>
            <person name="Johnson J."/>
            <person name="Mead D."/>
            <person name="Pohorille A."/>
            <person name="Sarmiento M."/>
            <person name="Schweighofer K."/>
            <person name="Seshadri R."/>
            <person name="Voytek M.A."/>
        </authorList>
    </citation>
    <scope>NUCLEOTIDE SEQUENCE [LARGE SCALE GENOMIC DNA]</scope>
    <source>
        <strain evidence="9">Az-Fu1 / DSM 15241 / OCM 825</strain>
    </source>
</reference>
<dbReference type="GO" id="GO:0051607">
    <property type="term" value="P:defense response to virus"/>
    <property type="evidence" value="ECO:0007669"/>
    <property type="project" value="UniProtKB-KW"/>
</dbReference>
<dbReference type="EMBL" id="CP001229">
    <property type="protein sequence ID" value="ACN98535.1"/>
    <property type="molecule type" value="Genomic_DNA"/>
</dbReference>
<dbReference type="NCBIfam" id="TIGR01877">
    <property type="entry name" value="cas_cas6"/>
    <property type="match status" value="1"/>
</dbReference>
<dbReference type="InterPro" id="IPR010156">
    <property type="entry name" value="CRISPR-assoc_prot_Cas6"/>
</dbReference>
<dbReference type="Pfam" id="PF21350">
    <property type="entry name" value="Cas6_I-A"/>
    <property type="match status" value="1"/>
</dbReference>
<dbReference type="InterPro" id="IPR045747">
    <property type="entry name" value="CRISPR-assoc_prot_Cas6_N_sf"/>
</dbReference>
<evidence type="ECO:0000313" key="9">
    <source>
        <dbReference type="Proteomes" id="UP000001369"/>
    </source>
</evidence>
<dbReference type="STRING" id="204536.SULAZ_0863"/>
<dbReference type="OrthoDB" id="9797488at2"/>
<evidence type="ECO:0000256" key="6">
    <source>
        <dbReference type="PIRSR" id="PIRSR005054-50"/>
    </source>
</evidence>
<dbReference type="Gene3D" id="3.30.70.1890">
    <property type="match status" value="1"/>
</dbReference>
<dbReference type="Pfam" id="PF01881">
    <property type="entry name" value="Cas_Cas6_C"/>
    <property type="match status" value="1"/>
</dbReference>
<evidence type="ECO:0000256" key="3">
    <source>
        <dbReference type="ARBA" id="ARBA00023118"/>
    </source>
</evidence>
<evidence type="ECO:0000256" key="5">
    <source>
        <dbReference type="PIRSR" id="PIRSR005054-1"/>
    </source>
</evidence>
<feature type="active site" description="Proton acceptor" evidence="6">
    <location>
        <position position="29"/>
    </location>
</feature>
<name>C1DUQ5_SULAA</name>
<dbReference type="GO" id="GO:0016788">
    <property type="term" value="F:hydrolase activity, acting on ester bonds"/>
    <property type="evidence" value="ECO:0007669"/>
    <property type="project" value="InterPro"/>
</dbReference>